<feature type="domain" description="TMEM87A/B GOLD" evidence="13">
    <location>
        <begin position="26"/>
        <end position="150"/>
    </location>
</feature>
<feature type="chain" id="PRO_5024456938" evidence="11">
    <location>
        <begin position="25"/>
        <end position="618"/>
    </location>
</feature>
<evidence type="ECO:0000313" key="15">
    <source>
        <dbReference type="Proteomes" id="UP000326759"/>
    </source>
</evidence>
<evidence type="ECO:0000256" key="8">
    <source>
        <dbReference type="ARBA" id="ARBA00044946"/>
    </source>
</evidence>
<protein>
    <submittedName>
        <fullName evidence="14">Transmembrane protein 87B</fullName>
    </submittedName>
</protein>
<dbReference type="AlphaFoldDB" id="A0A5N5T087"/>
<feature type="transmembrane region" description="Helical" evidence="10">
    <location>
        <begin position="270"/>
        <end position="292"/>
    </location>
</feature>
<dbReference type="InterPro" id="IPR009637">
    <property type="entry name" value="GPR107/GPR108-like"/>
</dbReference>
<evidence type="ECO:0000256" key="3">
    <source>
        <dbReference type="ARBA" id="ARBA00022729"/>
    </source>
</evidence>
<dbReference type="OrthoDB" id="19932at2759"/>
<keyword evidence="7" id="KW-0325">Glycoprotein</keyword>
<evidence type="ECO:0000256" key="5">
    <source>
        <dbReference type="ARBA" id="ARBA00023034"/>
    </source>
</evidence>
<reference evidence="14 15" key="1">
    <citation type="journal article" date="2019" name="PLoS Biol.">
        <title>Sex chromosomes control vertical transmission of feminizing Wolbachia symbionts in an isopod.</title>
        <authorList>
            <person name="Becking T."/>
            <person name="Chebbi M.A."/>
            <person name="Giraud I."/>
            <person name="Moumen B."/>
            <person name="Laverre T."/>
            <person name="Caubet Y."/>
            <person name="Peccoud J."/>
            <person name="Gilbert C."/>
            <person name="Cordaux R."/>
        </authorList>
    </citation>
    <scope>NUCLEOTIDE SEQUENCE [LARGE SCALE GENOMIC DNA]</scope>
    <source>
        <strain evidence="14">ANa2</strain>
        <tissue evidence="14">Whole body excluding digestive tract and cuticle</tissue>
    </source>
</reference>
<dbReference type="GO" id="GO:0005829">
    <property type="term" value="C:cytosol"/>
    <property type="evidence" value="ECO:0007669"/>
    <property type="project" value="GOC"/>
</dbReference>
<dbReference type="EMBL" id="SEYY01016175">
    <property type="protein sequence ID" value="KAB7499901.1"/>
    <property type="molecule type" value="Genomic_DNA"/>
</dbReference>
<keyword evidence="6 10" id="KW-0472">Membrane</keyword>
<keyword evidence="2 10" id="KW-0812">Transmembrane</keyword>
<evidence type="ECO:0000256" key="9">
    <source>
        <dbReference type="SAM" id="MobiDB-lite"/>
    </source>
</evidence>
<keyword evidence="3 11" id="KW-0732">Signal</keyword>
<feature type="compositionally biased region" description="Basic and acidic residues" evidence="9">
    <location>
        <begin position="189"/>
        <end position="198"/>
    </location>
</feature>
<gene>
    <name evidence="14" type="primary">Tmem87b</name>
    <name evidence="14" type="ORF">Anas_08251</name>
</gene>
<dbReference type="InterPro" id="IPR054101">
    <property type="entry name" value="TMEM87A/B_GOLD"/>
</dbReference>
<dbReference type="InterPro" id="IPR053937">
    <property type="entry name" value="GOST_TM"/>
</dbReference>
<feature type="transmembrane region" description="Helical" evidence="10">
    <location>
        <begin position="495"/>
        <end position="512"/>
    </location>
</feature>
<feature type="transmembrane region" description="Helical" evidence="10">
    <location>
        <begin position="456"/>
        <end position="475"/>
    </location>
</feature>
<dbReference type="Proteomes" id="UP000326759">
    <property type="component" value="Unassembled WGS sequence"/>
</dbReference>
<accession>A0A5N5T087</accession>
<proteinExistence type="inferred from homology"/>
<feature type="transmembrane region" description="Helical" evidence="10">
    <location>
        <begin position="374"/>
        <end position="392"/>
    </location>
</feature>
<feature type="non-terminal residue" evidence="14">
    <location>
        <position position="618"/>
    </location>
</feature>
<keyword evidence="15" id="KW-1185">Reference proteome</keyword>
<dbReference type="PANTHER" id="PTHR21229">
    <property type="entry name" value="LUNG SEVEN TRANSMEMBRANE RECEPTOR"/>
    <property type="match status" value="1"/>
</dbReference>
<dbReference type="PANTHER" id="PTHR21229:SF1">
    <property type="entry name" value="GH17801P"/>
    <property type="match status" value="1"/>
</dbReference>
<comment type="similarity">
    <text evidence="8">Belongs to the LU7TM family. TMEM87 subfamily.</text>
</comment>
<evidence type="ECO:0000256" key="11">
    <source>
        <dbReference type="SAM" id="SignalP"/>
    </source>
</evidence>
<evidence type="ECO:0000313" key="14">
    <source>
        <dbReference type="EMBL" id="KAB7499901.1"/>
    </source>
</evidence>
<evidence type="ECO:0000256" key="1">
    <source>
        <dbReference type="ARBA" id="ARBA00004653"/>
    </source>
</evidence>
<comment type="subcellular location">
    <subcellularLocation>
        <location evidence="1">Golgi apparatus membrane</location>
        <topology evidence="1">Multi-pass membrane protein</topology>
    </subcellularLocation>
</comment>
<dbReference type="GO" id="GO:0042147">
    <property type="term" value="P:retrograde transport, endosome to Golgi"/>
    <property type="evidence" value="ECO:0007669"/>
    <property type="project" value="TreeGrafter"/>
</dbReference>
<feature type="region of interest" description="Disordered" evidence="9">
    <location>
        <begin position="160"/>
        <end position="179"/>
    </location>
</feature>
<feature type="signal peptide" evidence="11">
    <location>
        <begin position="1"/>
        <end position="24"/>
    </location>
</feature>
<feature type="region of interest" description="Disordered" evidence="9">
    <location>
        <begin position="185"/>
        <end position="215"/>
    </location>
</feature>
<dbReference type="Pfam" id="PF06814">
    <property type="entry name" value="GOST_TM"/>
    <property type="match status" value="1"/>
</dbReference>
<evidence type="ECO:0000259" key="13">
    <source>
        <dbReference type="Pfam" id="PF21901"/>
    </source>
</evidence>
<evidence type="ECO:0000256" key="10">
    <source>
        <dbReference type="SAM" id="Phobius"/>
    </source>
</evidence>
<keyword evidence="5" id="KW-0333">Golgi apparatus</keyword>
<dbReference type="Pfam" id="PF21901">
    <property type="entry name" value="TMEM87A-B_GOLD"/>
    <property type="match status" value="1"/>
</dbReference>
<evidence type="ECO:0000256" key="4">
    <source>
        <dbReference type="ARBA" id="ARBA00022989"/>
    </source>
</evidence>
<sequence length="618" mass="70488">MKFIRRNYLIFLHLTLSLFASALGYPEQGKWNFNIPNGWTVVLTKSLYKGGKFVAKVSCDPPSGHEDMVFEVTWYILKLACWKGYFETEDPVYELPTQVFTTLKNEDKEMNNETIYYKVSSEFHPCDGKDFYLTPSLEKLRSQSDISAARKQEAVRALMNSEEEASFIGPNPDEEDDDITLDGMKRKKRESEPKEPKGTNKASEASTPKPDGNSVVSKSKQEFYYVTADGIYQLILGTSIQPKAFNNQTYILKVDIDIYNDYGYLSAADYPFLIFYSAMCVVYVIYGVGWLIVSFLRWRELLRVQYWIGAVILLGMLEKAVFTAEYESVNNRGVSVPGLIVFAELVSCAKRTLSRMLVIIVSFGFGIVKPRLGVVLHRVVGVGFLYFVLASIEGCMRALQPKAPSEDYGKRLLFSIVPLAVLESVICWWVFSALVSTTRTLRLRRNTIKLNLFRHFTNTLVFAVVTSVIFMLWSIKYQNLDKCVSDWKQLWVNDAFWHVLFALILLVIMILWRPTNNNQRFAFSPLLDEGSEGEEEEQEKLMANVSDTMKLRGSKTSSNSPRESRSVEDDLKWLEENIPSSITDTGLPVMDSDEVRNSNDEIRDIKDAVNAKNIAIPF</sequence>
<organism evidence="14 15">
    <name type="scientific">Armadillidium nasatum</name>
    <dbReference type="NCBI Taxonomy" id="96803"/>
    <lineage>
        <taxon>Eukaryota</taxon>
        <taxon>Metazoa</taxon>
        <taxon>Ecdysozoa</taxon>
        <taxon>Arthropoda</taxon>
        <taxon>Crustacea</taxon>
        <taxon>Multicrustacea</taxon>
        <taxon>Malacostraca</taxon>
        <taxon>Eumalacostraca</taxon>
        <taxon>Peracarida</taxon>
        <taxon>Isopoda</taxon>
        <taxon>Oniscidea</taxon>
        <taxon>Crinocheta</taxon>
        <taxon>Armadillidiidae</taxon>
        <taxon>Armadillidium</taxon>
    </lineage>
</organism>
<evidence type="ECO:0000256" key="7">
    <source>
        <dbReference type="ARBA" id="ARBA00023180"/>
    </source>
</evidence>
<evidence type="ECO:0000259" key="12">
    <source>
        <dbReference type="Pfam" id="PF06814"/>
    </source>
</evidence>
<evidence type="ECO:0000256" key="6">
    <source>
        <dbReference type="ARBA" id="ARBA00023136"/>
    </source>
</evidence>
<keyword evidence="4 10" id="KW-1133">Transmembrane helix</keyword>
<feature type="domain" description="GOST seven transmembrane" evidence="12">
    <location>
        <begin position="271"/>
        <end position="519"/>
    </location>
</feature>
<evidence type="ECO:0000256" key="2">
    <source>
        <dbReference type="ARBA" id="ARBA00022692"/>
    </source>
</evidence>
<feature type="transmembrane region" description="Helical" evidence="10">
    <location>
        <begin position="412"/>
        <end position="435"/>
    </location>
</feature>
<name>A0A5N5T087_9CRUS</name>
<comment type="caution">
    <text evidence="14">The sequence shown here is derived from an EMBL/GenBank/DDBJ whole genome shotgun (WGS) entry which is preliminary data.</text>
</comment>
<dbReference type="GO" id="GO:0000139">
    <property type="term" value="C:Golgi membrane"/>
    <property type="evidence" value="ECO:0007669"/>
    <property type="project" value="UniProtKB-SubCell"/>
</dbReference>